<evidence type="ECO:0000259" key="1">
    <source>
        <dbReference type="Pfam" id="PF17998"/>
    </source>
</evidence>
<reference evidence="2 3" key="1">
    <citation type="submission" date="2012-12" db="EMBL/GenBank/DDBJ databases">
        <title>Novel taxa of Listeriaceae from agricultural environments in the United States.</title>
        <authorList>
            <person name="den Bakker H.C."/>
            <person name="Allred A."/>
            <person name="Warchocki S."/>
            <person name="Wright E.M."/>
            <person name="Burrell A."/>
            <person name="Nightingale K.K."/>
            <person name="Kephart D."/>
            <person name="Wiedmann M."/>
        </authorList>
    </citation>
    <scope>NUCLEOTIDE SEQUENCE [LARGE SCALE GENOMIC DNA]</scope>
    <source>
        <strain evidence="2 3">FSL F6-1183</strain>
    </source>
</reference>
<gene>
    <name evidence="2" type="ORF">LMUR_14958</name>
</gene>
<feature type="non-terminal residue" evidence="2">
    <location>
        <position position="1"/>
    </location>
</feature>
<dbReference type="NCBIfam" id="TIGR04226">
    <property type="entry name" value="RrgB_K2N_iso_D2"/>
    <property type="match status" value="3"/>
</dbReference>
<dbReference type="Proteomes" id="UP000019251">
    <property type="component" value="Unassembled WGS sequence"/>
</dbReference>
<organism evidence="2 3">
    <name type="scientific">Listeria grayi FSL F6-1183</name>
    <dbReference type="NCBI Taxonomy" id="1265827"/>
    <lineage>
        <taxon>Bacteria</taxon>
        <taxon>Bacillati</taxon>
        <taxon>Bacillota</taxon>
        <taxon>Bacilli</taxon>
        <taxon>Bacillales</taxon>
        <taxon>Listeriaceae</taxon>
        <taxon>Listeria</taxon>
    </lineage>
</organism>
<accession>A0A829R287</accession>
<dbReference type="RefSeq" id="WP_036108476.1">
    <property type="nucleotide sequence ID" value="NZ_AODG01000029.1"/>
</dbReference>
<comment type="caution">
    <text evidence="2">The sequence shown here is derived from an EMBL/GenBank/DDBJ whole genome shotgun (WGS) entry which is preliminary data.</text>
</comment>
<dbReference type="AlphaFoldDB" id="A0A829R287"/>
<dbReference type="InterPro" id="IPR026345">
    <property type="entry name" value="Adh_isopep-form_adh_dom"/>
</dbReference>
<protein>
    <submittedName>
        <fullName evidence="2">von Willebrand factor domain LPTXG domain protein</fullName>
    </submittedName>
</protein>
<dbReference type="InterPro" id="IPR026466">
    <property type="entry name" value="Fim_isopep_form_D2_dom"/>
</dbReference>
<dbReference type="Gene3D" id="2.60.40.740">
    <property type="match status" value="3"/>
</dbReference>
<evidence type="ECO:0000313" key="3">
    <source>
        <dbReference type="Proteomes" id="UP000019251"/>
    </source>
</evidence>
<feature type="domain" description="Adhesin isopeptide-forming adherence" evidence="1">
    <location>
        <begin position="180"/>
        <end position="269"/>
    </location>
</feature>
<dbReference type="Pfam" id="PF17998">
    <property type="entry name" value="AgI_II_C2"/>
    <property type="match status" value="2"/>
</dbReference>
<feature type="non-terminal residue" evidence="2">
    <location>
        <position position="394"/>
    </location>
</feature>
<dbReference type="EMBL" id="AODG01000029">
    <property type="protein sequence ID" value="EUJ25399.1"/>
    <property type="molecule type" value="Genomic_DNA"/>
</dbReference>
<sequence length="394" mass="43297">VPPNEDPDIHKDVAGKQHLDLTNRDQAFDWHVQASFGNTTASWKEASITDEINKVFDISDVQVVDETGKDVTADGTLTKADNKIKFELAKKADSYSYLAGHTYTMTITTKIKASTTDEELAPFIKDGGIPNQADLHFGDNGDVKHSEIPTVVPPNEDPDIHKDVAGKQHLDLTNRDQAFDWHVQASFGNTTASWKEASITDEINKVFDISDVQVVDETGKDVTANGTLTKADNKIKFELAKKADSYSYLAGHTYTMTITTKIKASTTDEELAPFIKDGGIPNQADLHFGDNGDVKHSEIPTVVPPNEDPDIHKDVAGKQHLDLTNRDQAFDWHVQASFGNTTASWKEASITDEINKVFDISDVQVVDETGKDVTADGTLTKADNKIKFELAKKA</sequence>
<proteinExistence type="predicted"/>
<evidence type="ECO:0000313" key="2">
    <source>
        <dbReference type="EMBL" id="EUJ25399.1"/>
    </source>
</evidence>
<feature type="domain" description="Adhesin isopeptide-forming adherence" evidence="1">
    <location>
        <begin position="29"/>
        <end position="118"/>
    </location>
</feature>
<name>A0A829R287_LISGR</name>